<dbReference type="AlphaFoldDB" id="A0AA37IZ00"/>
<gene>
    <name evidence="1" type="ORF">JCM17207_14280</name>
</gene>
<dbReference type="Proteomes" id="UP001055185">
    <property type="component" value="Unassembled WGS sequence"/>
</dbReference>
<keyword evidence="2" id="KW-1185">Reference proteome</keyword>
<organism evidence="1 2">
    <name type="scientific">Faecalibacterium gallinarum</name>
    <dbReference type="NCBI Taxonomy" id="2903556"/>
    <lineage>
        <taxon>Bacteria</taxon>
        <taxon>Bacillati</taxon>
        <taxon>Bacillota</taxon>
        <taxon>Clostridia</taxon>
        <taxon>Eubacteriales</taxon>
        <taxon>Oscillospiraceae</taxon>
        <taxon>Faecalibacterium</taxon>
    </lineage>
</organism>
<protein>
    <submittedName>
        <fullName evidence="1">Uncharacterized protein</fullName>
    </submittedName>
</protein>
<name>A0AA37IZ00_9FIRM</name>
<reference evidence="1" key="1">
    <citation type="journal article" date="2022" name="Int. J. Syst. Evol. Microbiol.">
        <title>Genome-based, phenotypic and chemotaxonomic classification of Faecalibacterium strains: proposal of three novel species Faecalibacterium duncaniae sp. nov., Faecalibacterium hattorii sp. nov. and Faecalibacterium gallinarum sp. nov. .</title>
        <authorList>
            <person name="Sakamoto M."/>
            <person name="Sakurai N."/>
            <person name="Tanno H."/>
            <person name="Iino T."/>
            <person name="Ohkuma M."/>
            <person name="Endo A."/>
        </authorList>
    </citation>
    <scope>NUCLEOTIDE SEQUENCE</scope>
    <source>
        <strain evidence="1">JCM 17207</strain>
    </source>
</reference>
<sequence>MIPTRKQQKSSDKRKIHFRKETDFLAEISRIEFLEGTKAVLTYVLQQPFDGLVSQCSWA</sequence>
<comment type="caution">
    <text evidence="1">The sequence shown here is derived from an EMBL/GenBank/DDBJ whole genome shotgun (WGS) entry which is preliminary data.</text>
</comment>
<dbReference type="EMBL" id="BQKV01000044">
    <property type="protein sequence ID" value="GJN64803.1"/>
    <property type="molecule type" value="Genomic_DNA"/>
</dbReference>
<evidence type="ECO:0000313" key="1">
    <source>
        <dbReference type="EMBL" id="GJN64803.1"/>
    </source>
</evidence>
<accession>A0AA37IZ00</accession>
<proteinExistence type="predicted"/>
<evidence type="ECO:0000313" key="2">
    <source>
        <dbReference type="Proteomes" id="UP001055185"/>
    </source>
</evidence>